<dbReference type="PANTHER" id="PTHR47245:SF1">
    <property type="entry name" value="FOLDASE PROTEIN PRSA"/>
    <property type="match status" value="1"/>
</dbReference>
<dbReference type="EMBL" id="UINC01223228">
    <property type="protein sequence ID" value="SVE52334.1"/>
    <property type="molecule type" value="Genomic_DNA"/>
</dbReference>
<dbReference type="PANTHER" id="PTHR47245">
    <property type="entry name" value="PEPTIDYLPROLYL ISOMERASE"/>
    <property type="match status" value="1"/>
</dbReference>
<dbReference type="EC" id="5.2.1.8" evidence="2"/>
<comment type="catalytic activity">
    <reaction evidence="1">
        <text>[protein]-peptidylproline (omega=180) = [protein]-peptidylproline (omega=0)</text>
        <dbReference type="Rhea" id="RHEA:16237"/>
        <dbReference type="Rhea" id="RHEA-COMP:10747"/>
        <dbReference type="Rhea" id="RHEA-COMP:10748"/>
        <dbReference type="ChEBI" id="CHEBI:83833"/>
        <dbReference type="ChEBI" id="CHEBI:83834"/>
        <dbReference type="EC" id="5.2.1.8"/>
    </reaction>
</comment>
<name>A0A383E6Y1_9ZZZZ</name>
<dbReference type="InterPro" id="IPR046357">
    <property type="entry name" value="PPIase_dom_sf"/>
</dbReference>
<dbReference type="PROSITE" id="PS50198">
    <property type="entry name" value="PPIC_PPIASE_2"/>
    <property type="match status" value="1"/>
</dbReference>
<evidence type="ECO:0000256" key="4">
    <source>
        <dbReference type="ARBA" id="ARBA00023110"/>
    </source>
</evidence>
<evidence type="ECO:0000256" key="1">
    <source>
        <dbReference type="ARBA" id="ARBA00000971"/>
    </source>
</evidence>
<evidence type="ECO:0000313" key="7">
    <source>
        <dbReference type="EMBL" id="SVE52334.1"/>
    </source>
</evidence>
<feature type="non-terminal residue" evidence="7">
    <location>
        <position position="232"/>
    </location>
</feature>
<organism evidence="7">
    <name type="scientific">marine metagenome</name>
    <dbReference type="NCBI Taxonomy" id="408172"/>
    <lineage>
        <taxon>unclassified sequences</taxon>
        <taxon>metagenomes</taxon>
        <taxon>ecological metagenomes</taxon>
    </lineage>
</organism>
<dbReference type="GO" id="GO:0003755">
    <property type="term" value="F:peptidyl-prolyl cis-trans isomerase activity"/>
    <property type="evidence" value="ECO:0007669"/>
    <property type="project" value="UniProtKB-KW"/>
</dbReference>
<evidence type="ECO:0000256" key="2">
    <source>
        <dbReference type="ARBA" id="ARBA00013194"/>
    </source>
</evidence>
<evidence type="ECO:0000256" key="5">
    <source>
        <dbReference type="ARBA" id="ARBA00023235"/>
    </source>
</evidence>
<keyword evidence="5" id="KW-0413">Isomerase</keyword>
<sequence length="232" mass="26699">LSLYEFRTQYTEFLSRSGAEDNLLFRNKFLDNEIDRLVILSLADSLKFKKSPDLLQKIKHARNQKILNEFYNRELYDTYQASDSLLRNAFIRSKTNIHARHLYAQSLEKANQLKAKLNDGATFEKLSKGVFRDSVLAGNGGDLGYFSLGDMDPAFEDAAFALTDGEISDPVLTRNGFSIIQVLDRWVEPLITEQDYLLHKDDMNKILRSRNMGRKKQAYTDSLIQSLKLKMT</sequence>
<dbReference type="SUPFAM" id="SSF54534">
    <property type="entry name" value="FKBP-like"/>
    <property type="match status" value="1"/>
</dbReference>
<keyword evidence="3" id="KW-0732">Signal</keyword>
<evidence type="ECO:0000259" key="6">
    <source>
        <dbReference type="PROSITE" id="PS50198"/>
    </source>
</evidence>
<dbReference type="Gene3D" id="3.10.50.40">
    <property type="match status" value="1"/>
</dbReference>
<dbReference type="InterPro" id="IPR050245">
    <property type="entry name" value="PrsA_foldase"/>
</dbReference>
<protein>
    <recommendedName>
        <fullName evidence="2">peptidylprolyl isomerase</fullName>
        <ecNumber evidence="2">5.2.1.8</ecNumber>
    </recommendedName>
</protein>
<accession>A0A383E6Y1</accession>
<gene>
    <name evidence="7" type="ORF">METZ01_LOCUS505188</name>
</gene>
<reference evidence="7" key="1">
    <citation type="submission" date="2018-05" db="EMBL/GenBank/DDBJ databases">
        <authorList>
            <person name="Lanie J.A."/>
            <person name="Ng W.-L."/>
            <person name="Kazmierczak K.M."/>
            <person name="Andrzejewski T.M."/>
            <person name="Davidsen T.M."/>
            <person name="Wayne K.J."/>
            <person name="Tettelin H."/>
            <person name="Glass J.I."/>
            <person name="Rusch D."/>
            <person name="Podicherti R."/>
            <person name="Tsui H.-C.T."/>
            <person name="Winkler M.E."/>
        </authorList>
    </citation>
    <scope>NUCLEOTIDE SEQUENCE</scope>
</reference>
<proteinExistence type="predicted"/>
<feature type="domain" description="PpiC" evidence="6">
    <location>
        <begin position="94"/>
        <end position="184"/>
    </location>
</feature>
<evidence type="ECO:0000256" key="3">
    <source>
        <dbReference type="ARBA" id="ARBA00022729"/>
    </source>
</evidence>
<keyword evidence="4" id="KW-0697">Rotamase</keyword>
<dbReference type="InterPro" id="IPR000297">
    <property type="entry name" value="PPIase_PpiC"/>
</dbReference>
<feature type="non-terminal residue" evidence="7">
    <location>
        <position position="1"/>
    </location>
</feature>
<dbReference type="Pfam" id="PF13616">
    <property type="entry name" value="Rotamase_3"/>
    <property type="match status" value="1"/>
</dbReference>
<dbReference type="AlphaFoldDB" id="A0A383E6Y1"/>